<dbReference type="EMBL" id="QRMS01000002">
    <property type="protein sequence ID" value="RHJ88606.1"/>
    <property type="molecule type" value="Genomic_DNA"/>
</dbReference>
<dbReference type="AlphaFoldDB" id="A0A415E4M7"/>
<evidence type="ECO:0000256" key="1">
    <source>
        <dbReference type="ARBA" id="ARBA00008683"/>
    </source>
</evidence>
<organism evidence="8 9">
    <name type="scientific">Emergencia timonensis</name>
    <dbReference type="NCBI Taxonomy" id="1776384"/>
    <lineage>
        <taxon>Bacteria</taxon>
        <taxon>Bacillati</taxon>
        <taxon>Bacillota</taxon>
        <taxon>Clostridia</taxon>
        <taxon>Peptostreptococcales</taxon>
        <taxon>Anaerovoracaceae</taxon>
        <taxon>Emergencia</taxon>
    </lineage>
</organism>
<keyword evidence="6" id="KW-0812">Transmembrane</keyword>
<gene>
    <name evidence="8" type="primary">sppA</name>
    <name evidence="8" type="ORF">DW099_09515</name>
</gene>
<keyword evidence="3" id="KW-0378">Hydrolase</keyword>
<comment type="similarity">
    <text evidence="1">Belongs to the peptidase S49 family.</text>
</comment>
<evidence type="ECO:0000313" key="8">
    <source>
        <dbReference type="EMBL" id="RHJ88606.1"/>
    </source>
</evidence>
<feature type="region of interest" description="Disordered" evidence="5">
    <location>
        <begin position="1"/>
        <end position="20"/>
    </location>
</feature>
<evidence type="ECO:0000313" key="9">
    <source>
        <dbReference type="Proteomes" id="UP000284841"/>
    </source>
</evidence>
<evidence type="ECO:0000256" key="6">
    <source>
        <dbReference type="SAM" id="Phobius"/>
    </source>
</evidence>
<dbReference type="InterPro" id="IPR004635">
    <property type="entry name" value="Pept_S49_SppA"/>
</dbReference>
<dbReference type="RefSeq" id="WP_118335292.1">
    <property type="nucleotide sequence ID" value="NZ_AP025567.1"/>
</dbReference>
<keyword evidence="6" id="KW-1133">Transmembrane helix</keyword>
<dbReference type="Proteomes" id="UP000284841">
    <property type="component" value="Unassembled WGS sequence"/>
</dbReference>
<protein>
    <submittedName>
        <fullName evidence="8">Signal peptide peptidase SppA</fullName>
    </submittedName>
</protein>
<sequence>MYDDKNQGQENRQVNTYDPDQLYKGNARKKGFSSWKKGLIIFLIIAVAIVILGVSCNMGVNNMLGTAEDDYDYNSDYIGVLALHGTITEESGTSDTYNQQWLMARVKQMKNDSYNKGLILSIDTPGGSVYATDELYLQIKEYAEETGRPVYTYMESTAASGGYYIASVSDKIFANRNTLTGSIGVTIGTVYDISGFLEKMGIKTVTITSGDNKAMGSSVNPLTKEQREIYQSIVDESYDQFVDIVAEGRNMKLSTVKKLADGRIYTAKQAEENGLIDQVGTLEDTVRDMQSTYELADCDLQTMEYTPKTTFLSWLESKTSTDESSAKSEYDQLMKLMEENNQFTVTYLSPIQK</sequence>
<evidence type="ECO:0000256" key="4">
    <source>
        <dbReference type="ARBA" id="ARBA00022825"/>
    </source>
</evidence>
<proteinExistence type="inferred from homology"/>
<dbReference type="InterPro" id="IPR047272">
    <property type="entry name" value="S49_SppA_C"/>
</dbReference>
<dbReference type="GO" id="GO:0006508">
    <property type="term" value="P:proteolysis"/>
    <property type="evidence" value="ECO:0007669"/>
    <property type="project" value="UniProtKB-KW"/>
</dbReference>
<keyword evidence="9" id="KW-1185">Reference proteome</keyword>
<feature type="transmembrane region" description="Helical" evidence="6">
    <location>
        <begin position="38"/>
        <end position="60"/>
    </location>
</feature>
<dbReference type="Pfam" id="PF01343">
    <property type="entry name" value="Peptidase_S49"/>
    <property type="match status" value="1"/>
</dbReference>
<keyword evidence="4" id="KW-0720">Serine protease</keyword>
<reference evidence="8 9" key="1">
    <citation type="submission" date="2018-08" db="EMBL/GenBank/DDBJ databases">
        <title>A genome reference for cultivated species of the human gut microbiota.</title>
        <authorList>
            <person name="Zou Y."/>
            <person name="Xue W."/>
            <person name="Luo G."/>
        </authorList>
    </citation>
    <scope>NUCLEOTIDE SEQUENCE [LARGE SCALE GENOMIC DNA]</scope>
    <source>
        <strain evidence="8 9">AM07-24</strain>
    </source>
</reference>
<feature type="compositionally biased region" description="Polar residues" evidence="5">
    <location>
        <begin position="8"/>
        <end position="18"/>
    </location>
</feature>
<dbReference type="STRING" id="1776384.GCA_900086585_04265"/>
<dbReference type="CDD" id="cd07023">
    <property type="entry name" value="S49_Sppa_N_C"/>
    <property type="match status" value="1"/>
</dbReference>
<dbReference type="OrthoDB" id="9764363at2"/>
<dbReference type="PANTHER" id="PTHR42987:SF4">
    <property type="entry name" value="PROTEASE SOHB-RELATED"/>
    <property type="match status" value="1"/>
</dbReference>
<evidence type="ECO:0000256" key="3">
    <source>
        <dbReference type="ARBA" id="ARBA00022801"/>
    </source>
</evidence>
<dbReference type="Gene3D" id="3.90.226.10">
    <property type="entry name" value="2-enoyl-CoA Hydratase, Chain A, domain 1"/>
    <property type="match status" value="2"/>
</dbReference>
<dbReference type="NCBIfam" id="TIGR00706">
    <property type="entry name" value="SppA_dom"/>
    <property type="match status" value="1"/>
</dbReference>
<evidence type="ECO:0000259" key="7">
    <source>
        <dbReference type="Pfam" id="PF01343"/>
    </source>
</evidence>
<name>A0A415E4M7_9FIRM</name>
<dbReference type="InterPro" id="IPR002142">
    <property type="entry name" value="Peptidase_S49"/>
</dbReference>
<evidence type="ECO:0000256" key="5">
    <source>
        <dbReference type="SAM" id="MobiDB-lite"/>
    </source>
</evidence>
<dbReference type="InterPro" id="IPR029045">
    <property type="entry name" value="ClpP/crotonase-like_dom_sf"/>
</dbReference>
<dbReference type="SUPFAM" id="SSF52096">
    <property type="entry name" value="ClpP/crotonase"/>
    <property type="match status" value="1"/>
</dbReference>
<feature type="domain" description="Peptidase S49" evidence="7">
    <location>
        <begin position="145"/>
        <end position="292"/>
    </location>
</feature>
<comment type="caution">
    <text evidence="8">The sequence shown here is derived from an EMBL/GenBank/DDBJ whole genome shotgun (WGS) entry which is preliminary data.</text>
</comment>
<dbReference type="GO" id="GO:0008236">
    <property type="term" value="F:serine-type peptidase activity"/>
    <property type="evidence" value="ECO:0007669"/>
    <property type="project" value="UniProtKB-KW"/>
</dbReference>
<dbReference type="PANTHER" id="PTHR42987">
    <property type="entry name" value="PEPTIDASE S49"/>
    <property type="match status" value="1"/>
</dbReference>
<evidence type="ECO:0000256" key="2">
    <source>
        <dbReference type="ARBA" id="ARBA00022670"/>
    </source>
</evidence>
<keyword evidence="6" id="KW-0472">Membrane</keyword>
<accession>A0A415E4M7</accession>
<keyword evidence="2" id="KW-0645">Protease</keyword>